<evidence type="ECO:0000313" key="2">
    <source>
        <dbReference type="Proteomes" id="UP001521150"/>
    </source>
</evidence>
<name>A0ABS8ZK80_9PSEU</name>
<accession>A0ABS8ZK80</accession>
<reference evidence="1 2" key="1">
    <citation type="submission" date="2021-12" db="EMBL/GenBank/DDBJ databases">
        <title>Genome sequence of Kibdelosporangium philippinense ATCC 49844.</title>
        <authorList>
            <person name="Fedorov E.A."/>
            <person name="Omeragic M."/>
            <person name="Shalygina K.F."/>
            <person name="Maclea K.S."/>
        </authorList>
    </citation>
    <scope>NUCLEOTIDE SEQUENCE [LARGE SCALE GENOMIC DNA]</scope>
    <source>
        <strain evidence="1 2">ATCC 49844</strain>
    </source>
</reference>
<sequence>MSVFDSSVNPRIDDHTCLLDLASESLNLVAFVVGTLDIDFDVESPPELIDHFRKLSHRFAKAATQA</sequence>
<keyword evidence="2" id="KW-1185">Reference proteome</keyword>
<proteinExistence type="predicted"/>
<dbReference type="RefSeq" id="WP_233729719.1">
    <property type="nucleotide sequence ID" value="NZ_JAJVCN010000003.1"/>
</dbReference>
<evidence type="ECO:0000313" key="1">
    <source>
        <dbReference type="EMBL" id="MCE7008191.1"/>
    </source>
</evidence>
<evidence type="ECO:0008006" key="3">
    <source>
        <dbReference type="Google" id="ProtNLM"/>
    </source>
</evidence>
<gene>
    <name evidence="1" type="ORF">LWC34_36040</name>
</gene>
<protein>
    <recommendedName>
        <fullName evidence="3">WYL domain-containing protein</fullName>
    </recommendedName>
</protein>
<organism evidence="1 2">
    <name type="scientific">Kibdelosporangium philippinense</name>
    <dbReference type="NCBI Taxonomy" id="211113"/>
    <lineage>
        <taxon>Bacteria</taxon>
        <taxon>Bacillati</taxon>
        <taxon>Actinomycetota</taxon>
        <taxon>Actinomycetes</taxon>
        <taxon>Pseudonocardiales</taxon>
        <taxon>Pseudonocardiaceae</taxon>
        <taxon>Kibdelosporangium</taxon>
    </lineage>
</organism>
<dbReference type="Proteomes" id="UP001521150">
    <property type="component" value="Unassembled WGS sequence"/>
</dbReference>
<dbReference type="EMBL" id="JAJVCN010000003">
    <property type="protein sequence ID" value="MCE7008191.1"/>
    <property type="molecule type" value="Genomic_DNA"/>
</dbReference>
<comment type="caution">
    <text evidence="1">The sequence shown here is derived from an EMBL/GenBank/DDBJ whole genome shotgun (WGS) entry which is preliminary data.</text>
</comment>